<comment type="caution">
    <text evidence="2">The sequence shown here is derived from an EMBL/GenBank/DDBJ whole genome shotgun (WGS) entry which is preliminary data.</text>
</comment>
<dbReference type="AlphaFoldDB" id="A0A5J4L638"/>
<dbReference type="CDD" id="cd18689">
    <property type="entry name" value="PIN_VapC-like"/>
    <property type="match status" value="1"/>
</dbReference>
<dbReference type="InterPro" id="IPR029060">
    <property type="entry name" value="PIN-like_dom_sf"/>
</dbReference>
<name>A0A5J4L638_9ZZZZ</name>
<protein>
    <recommendedName>
        <fullName evidence="1">PIN domain-containing protein</fullName>
    </recommendedName>
</protein>
<dbReference type="Gene3D" id="3.40.50.1010">
    <property type="entry name" value="5'-nuclease"/>
    <property type="match status" value="1"/>
</dbReference>
<proteinExistence type="predicted"/>
<evidence type="ECO:0000313" key="2">
    <source>
        <dbReference type="EMBL" id="GER94227.1"/>
    </source>
</evidence>
<feature type="domain" description="PIN" evidence="1">
    <location>
        <begin position="5"/>
        <end position="125"/>
    </location>
</feature>
<accession>A0A5J4L638</accession>
<organism evidence="2">
    <name type="scientific">hot springs metagenome</name>
    <dbReference type="NCBI Taxonomy" id="433727"/>
    <lineage>
        <taxon>unclassified sequences</taxon>
        <taxon>metagenomes</taxon>
        <taxon>ecological metagenomes</taxon>
    </lineage>
</organism>
<gene>
    <name evidence="2" type="ORF">A45J_1987</name>
</gene>
<dbReference type="EMBL" id="BLAB01000001">
    <property type="protein sequence ID" value="GER94227.1"/>
    <property type="molecule type" value="Genomic_DNA"/>
</dbReference>
<dbReference type="Pfam" id="PF01850">
    <property type="entry name" value="PIN"/>
    <property type="match status" value="1"/>
</dbReference>
<dbReference type="InterPro" id="IPR002716">
    <property type="entry name" value="PIN_dom"/>
</dbReference>
<evidence type="ECO:0000259" key="1">
    <source>
        <dbReference type="Pfam" id="PF01850"/>
    </source>
</evidence>
<dbReference type="SUPFAM" id="SSF88723">
    <property type="entry name" value="PIN domain-like"/>
    <property type="match status" value="1"/>
</dbReference>
<reference evidence="2" key="1">
    <citation type="submission" date="2019-10" db="EMBL/GenBank/DDBJ databases">
        <title>Metagenomic sequencing of thiosulfate-disproportionating enrichment culture.</title>
        <authorList>
            <person name="Umezawa K."/>
            <person name="Kojima H."/>
            <person name="Fukui M."/>
        </authorList>
    </citation>
    <scope>NUCLEOTIDE SEQUENCE</scope>
    <source>
        <strain evidence="2">45J</strain>
    </source>
</reference>
<sequence>MKRKILLDSYALLAYLKKEDNYKKVMELLNLAPNDCSIIMNEINVGESYYIIARERGIKQADYFIETILPNLPIDIISNSFNQIIDASKIKADHPISYADCFVVATAIREKAIIVTGDPDFKRFEDIVDVEWI</sequence>